<feature type="domain" description="HTH merR-type" evidence="2">
    <location>
        <begin position="1"/>
        <end position="70"/>
    </location>
</feature>
<keyword evidence="4" id="KW-1185">Reference proteome</keyword>
<comment type="caution">
    <text evidence="3">The sequence shown here is derived from an EMBL/GenBank/DDBJ whole genome shotgun (WGS) entry which is preliminary data.</text>
</comment>
<proteinExistence type="predicted"/>
<reference evidence="4" key="1">
    <citation type="journal article" date="2019" name="Int. J. Syst. Evol. Microbiol.">
        <title>The Global Catalogue of Microorganisms (GCM) 10K type strain sequencing project: providing services to taxonomists for standard genome sequencing and annotation.</title>
        <authorList>
            <consortium name="The Broad Institute Genomics Platform"/>
            <consortium name="The Broad Institute Genome Sequencing Center for Infectious Disease"/>
            <person name="Wu L."/>
            <person name="Ma J."/>
        </authorList>
    </citation>
    <scope>NUCLEOTIDE SEQUENCE [LARGE SCALE GENOMIC DNA]</scope>
    <source>
        <strain evidence="4">CCUG 58127</strain>
    </source>
</reference>
<name>A0ABW2ABK1_9MICO</name>
<dbReference type="PANTHER" id="PTHR30204">
    <property type="entry name" value="REDOX-CYCLING DRUG-SENSING TRANSCRIPTIONAL ACTIVATOR SOXR"/>
    <property type="match status" value="1"/>
</dbReference>
<dbReference type="InterPro" id="IPR000551">
    <property type="entry name" value="MerR-type_HTH_dom"/>
</dbReference>
<gene>
    <name evidence="3" type="ORF">ACFQDH_00610</name>
</gene>
<protein>
    <submittedName>
        <fullName evidence="3">MerR family transcriptional regulator</fullName>
    </submittedName>
</protein>
<accession>A0ABW2ABK1</accession>
<evidence type="ECO:0000313" key="3">
    <source>
        <dbReference type="EMBL" id="MFC6703811.1"/>
    </source>
</evidence>
<dbReference type="RefSeq" id="WP_382397496.1">
    <property type="nucleotide sequence ID" value="NZ_JBHSWH010000001.1"/>
</dbReference>
<sequence>MRVKELADLTDTTVRTIRYYHQIGLLPVPGERGGSRVRDYGMAHLARLLRIRWLVDSGVPLVAVRSMLEEQADDPDELAAIRTDLAIALGRVDERLEQLNSQRDQLVRLLRNTAEGGPVSPMPRAVHRMYERLIARAEDDSIAEMIAAERQVVEFACYSGELPPMVIELAERLTDKQLELILPLFAEFRDLDREMSSLSTSELGARVDEMASHAAEFMASLGLSVDEAMALLEQASLSSSDYVGYATTELFPKALQERFQQAMEVELRQQDLLPPEPKGARL</sequence>
<dbReference type="Gene3D" id="1.10.1660.10">
    <property type="match status" value="1"/>
</dbReference>
<dbReference type="InterPro" id="IPR047057">
    <property type="entry name" value="MerR_fam"/>
</dbReference>
<dbReference type="PROSITE" id="PS50937">
    <property type="entry name" value="HTH_MERR_2"/>
    <property type="match status" value="1"/>
</dbReference>
<organism evidence="3 4">
    <name type="scientific">Flexivirga alba</name>
    <dbReference type="NCBI Taxonomy" id="702742"/>
    <lineage>
        <taxon>Bacteria</taxon>
        <taxon>Bacillati</taxon>
        <taxon>Actinomycetota</taxon>
        <taxon>Actinomycetes</taxon>
        <taxon>Micrococcales</taxon>
        <taxon>Dermacoccaceae</taxon>
        <taxon>Flexivirga</taxon>
    </lineage>
</organism>
<dbReference type="CDD" id="cd00592">
    <property type="entry name" value="HTH_MerR-like"/>
    <property type="match status" value="1"/>
</dbReference>
<dbReference type="PANTHER" id="PTHR30204:SF93">
    <property type="entry name" value="HTH MERR-TYPE DOMAIN-CONTAINING PROTEIN"/>
    <property type="match status" value="1"/>
</dbReference>
<dbReference type="EMBL" id="JBHSWH010000001">
    <property type="protein sequence ID" value="MFC6703811.1"/>
    <property type="molecule type" value="Genomic_DNA"/>
</dbReference>
<evidence type="ECO:0000313" key="4">
    <source>
        <dbReference type="Proteomes" id="UP001596298"/>
    </source>
</evidence>
<evidence type="ECO:0000259" key="2">
    <source>
        <dbReference type="PROSITE" id="PS50937"/>
    </source>
</evidence>
<dbReference type="InterPro" id="IPR009061">
    <property type="entry name" value="DNA-bd_dom_put_sf"/>
</dbReference>
<dbReference type="SUPFAM" id="SSF46955">
    <property type="entry name" value="Putative DNA-binding domain"/>
    <property type="match status" value="1"/>
</dbReference>
<dbReference type="Proteomes" id="UP001596298">
    <property type="component" value="Unassembled WGS sequence"/>
</dbReference>
<evidence type="ECO:0000256" key="1">
    <source>
        <dbReference type="ARBA" id="ARBA00023125"/>
    </source>
</evidence>
<keyword evidence="1" id="KW-0238">DNA-binding</keyword>
<dbReference type="Pfam" id="PF13411">
    <property type="entry name" value="MerR_1"/>
    <property type="match status" value="1"/>
</dbReference>
<dbReference type="SMART" id="SM00422">
    <property type="entry name" value="HTH_MERR"/>
    <property type="match status" value="1"/>
</dbReference>